<dbReference type="Proteomes" id="UP000026913">
    <property type="component" value="Chromosome"/>
</dbReference>
<evidence type="ECO:0000313" key="1">
    <source>
        <dbReference type="EMBL" id="AHZ69128.1"/>
    </source>
</evidence>
<proteinExistence type="predicted"/>
<dbReference type="EMBL" id="CP005960">
    <property type="protein sequence ID" value="AHZ69128.1"/>
    <property type="molecule type" value="Genomic_DNA"/>
</dbReference>
<name>A0A024E9W1_9PSED</name>
<protein>
    <recommendedName>
        <fullName evidence="3">Phage tail assembly protein</fullName>
    </recommendedName>
</protein>
<accession>A0A024E9W1</accession>
<dbReference type="AlphaFoldDB" id="A0A024E9W1"/>
<dbReference type="OrthoDB" id="7021429at2"/>
<gene>
    <name evidence="1" type="ORF">OU5_2049</name>
</gene>
<evidence type="ECO:0008006" key="3">
    <source>
        <dbReference type="Google" id="ProtNLM"/>
    </source>
</evidence>
<sequence>MTQATQDTSEPTLPKWLKLVDESVTVTLKYPTLISGVLTDSLTMRAPSLKDWRASKIAGNGDYEKQELSLFGSLTGLSEVELLTLKFKDYQRLTAGYFRLVEEDDV</sequence>
<dbReference type="KEGG" id="pman:OU5_2049"/>
<dbReference type="HOGENOM" id="CLU_161312_1_0_6"/>
<dbReference type="Pfam" id="PF10109">
    <property type="entry name" value="Phage_TAC_7"/>
    <property type="match status" value="1"/>
</dbReference>
<organism evidence="1 2">
    <name type="scientific">Pseudomonas mandelii JR-1</name>
    <dbReference type="NCBI Taxonomy" id="1147786"/>
    <lineage>
        <taxon>Bacteria</taxon>
        <taxon>Pseudomonadati</taxon>
        <taxon>Pseudomonadota</taxon>
        <taxon>Gammaproteobacteria</taxon>
        <taxon>Pseudomonadales</taxon>
        <taxon>Pseudomonadaceae</taxon>
        <taxon>Pseudomonas</taxon>
    </lineage>
</organism>
<evidence type="ECO:0000313" key="2">
    <source>
        <dbReference type="Proteomes" id="UP000026913"/>
    </source>
</evidence>
<dbReference type="RefSeq" id="WP_010462346.1">
    <property type="nucleotide sequence ID" value="NZ_CP005960.1"/>
</dbReference>
<reference evidence="1 2" key="1">
    <citation type="journal article" date="2012" name="J. Bacteriol.">
        <title>Genome sequence of cold-adapted Pseudomonas mandelii strain JR-1.</title>
        <authorList>
            <person name="Jang S.H."/>
            <person name="Kim J."/>
            <person name="Kim J."/>
            <person name="Hong S."/>
            <person name="Lee C."/>
        </authorList>
    </citation>
    <scope>NUCLEOTIDE SEQUENCE [LARGE SCALE GENOMIC DNA]</scope>
    <source>
        <strain evidence="1 2">JR-1</strain>
    </source>
</reference>
<dbReference type="InterPro" id="IPR019289">
    <property type="entry name" value="Phage_tail_E/E"/>
</dbReference>